<evidence type="ECO:0000256" key="2">
    <source>
        <dbReference type="ARBA" id="ARBA00023186"/>
    </source>
</evidence>
<evidence type="ECO:0008006" key="7">
    <source>
        <dbReference type="Google" id="ProtNLM"/>
    </source>
</evidence>
<dbReference type="CDD" id="cd23161">
    <property type="entry name" value="Prefoldin_6"/>
    <property type="match status" value="1"/>
</dbReference>
<dbReference type="SUPFAM" id="SSF46579">
    <property type="entry name" value="Prefoldin"/>
    <property type="match status" value="1"/>
</dbReference>
<evidence type="ECO:0000313" key="5">
    <source>
        <dbReference type="EMBL" id="KAJ2894144.1"/>
    </source>
</evidence>
<dbReference type="Gene3D" id="1.10.287.370">
    <property type="match status" value="1"/>
</dbReference>
<dbReference type="InterPro" id="IPR009053">
    <property type="entry name" value="Prefoldin"/>
</dbReference>
<evidence type="ECO:0000256" key="4">
    <source>
        <dbReference type="SAM" id="MobiDB-lite"/>
    </source>
</evidence>
<dbReference type="InterPro" id="IPR002777">
    <property type="entry name" value="PFD_beta-like"/>
</dbReference>
<feature type="region of interest" description="Disordered" evidence="4">
    <location>
        <begin position="111"/>
        <end position="137"/>
    </location>
</feature>
<organism evidence="5 6">
    <name type="scientific">Zalerion maritima</name>
    <dbReference type="NCBI Taxonomy" id="339359"/>
    <lineage>
        <taxon>Eukaryota</taxon>
        <taxon>Fungi</taxon>
        <taxon>Dikarya</taxon>
        <taxon>Ascomycota</taxon>
        <taxon>Pezizomycotina</taxon>
        <taxon>Sordariomycetes</taxon>
        <taxon>Lulworthiomycetidae</taxon>
        <taxon>Lulworthiales</taxon>
        <taxon>Lulworthiaceae</taxon>
        <taxon>Zalerion</taxon>
    </lineage>
</organism>
<protein>
    <recommendedName>
        <fullName evidence="7">Prefoldin subunit 6</fullName>
    </recommendedName>
</protein>
<reference evidence="5" key="1">
    <citation type="submission" date="2022-07" db="EMBL/GenBank/DDBJ databases">
        <title>Draft genome sequence of Zalerion maritima ATCC 34329, a (micro)plastics degrading marine fungus.</title>
        <authorList>
            <person name="Paco A."/>
            <person name="Goncalves M.F.M."/>
            <person name="Rocha-Santos T.A.P."/>
            <person name="Alves A."/>
        </authorList>
    </citation>
    <scope>NUCLEOTIDE SEQUENCE</scope>
    <source>
        <strain evidence="5">ATCC 34329</strain>
    </source>
</reference>
<dbReference type="EMBL" id="JAKWBI020000524">
    <property type="protein sequence ID" value="KAJ2894144.1"/>
    <property type="molecule type" value="Genomic_DNA"/>
</dbReference>
<dbReference type="GO" id="GO:0051087">
    <property type="term" value="F:protein-folding chaperone binding"/>
    <property type="evidence" value="ECO:0007669"/>
    <property type="project" value="TreeGrafter"/>
</dbReference>
<sequence>MAEAQQRLQALSEEFQAIQKDLQNLIASRQRLEAQRQENAGVEKEFSSLKNGEKIFKLVGPVLLEQEKVEAESTVKGRLEFITKEMTRVDKQIEEIQAKLEMKKTEILQIQASAQGGGSQGPLGDAPKGKAAAARGR</sequence>
<gene>
    <name evidence="5" type="ORF">MKZ38_007909</name>
</gene>
<dbReference type="Proteomes" id="UP001201980">
    <property type="component" value="Unassembled WGS sequence"/>
</dbReference>
<name>A0AAD5RHI9_9PEZI</name>
<dbReference type="GO" id="GO:0005737">
    <property type="term" value="C:cytoplasm"/>
    <property type="evidence" value="ECO:0007669"/>
    <property type="project" value="TreeGrafter"/>
</dbReference>
<comment type="caution">
    <text evidence="5">The sequence shown here is derived from an EMBL/GenBank/DDBJ whole genome shotgun (WGS) entry which is preliminary data.</text>
</comment>
<keyword evidence="2" id="KW-0143">Chaperone</keyword>
<evidence type="ECO:0000256" key="3">
    <source>
        <dbReference type="SAM" id="Coils"/>
    </source>
</evidence>
<dbReference type="GO" id="GO:0051082">
    <property type="term" value="F:unfolded protein binding"/>
    <property type="evidence" value="ECO:0007669"/>
    <property type="project" value="InterPro"/>
</dbReference>
<evidence type="ECO:0000313" key="6">
    <source>
        <dbReference type="Proteomes" id="UP001201980"/>
    </source>
</evidence>
<comment type="similarity">
    <text evidence="1">Belongs to the prefoldin subunit beta family.</text>
</comment>
<keyword evidence="6" id="KW-1185">Reference proteome</keyword>
<dbReference type="GO" id="GO:0016272">
    <property type="term" value="C:prefoldin complex"/>
    <property type="evidence" value="ECO:0007669"/>
    <property type="project" value="InterPro"/>
</dbReference>
<keyword evidence="3" id="KW-0175">Coiled coil</keyword>
<dbReference type="PANTHER" id="PTHR21431">
    <property type="entry name" value="PREFOLDIN SUBUNIT 6"/>
    <property type="match status" value="1"/>
</dbReference>
<dbReference type="FunFam" id="1.10.287.370:FF:000003">
    <property type="entry name" value="Prefoldin subunit 6"/>
    <property type="match status" value="1"/>
</dbReference>
<dbReference type="Pfam" id="PF01920">
    <property type="entry name" value="Prefoldin_2"/>
    <property type="match status" value="1"/>
</dbReference>
<dbReference type="GO" id="GO:0006457">
    <property type="term" value="P:protein folding"/>
    <property type="evidence" value="ECO:0007669"/>
    <property type="project" value="InterPro"/>
</dbReference>
<feature type="coiled-coil region" evidence="3">
    <location>
        <begin position="1"/>
        <end position="45"/>
    </location>
</feature>
<dbReference type="GO" id="GO:0051131">
    <property type="term" value="P:chaperone-mediated protein complex assembly"/>
    <property type="evidence" value="ECO:0007669"/>
    <property type="project" value="TreeGrafter"/>
</dbReference>
<evidence type="ECO:0000256" key="1">
    <source>
        <dbReference type="ARBA" id="ARBA00008045"/>
    </source>
</evidence>
<dbReference type="AlphaFoldDB" id="A0AAD5RHI9"/>
<proteinExistence type="inferred from homology"/>
<accession>A0AAD5RHI9</accession>
<dbReference type="PANTHER" id="PTHR21431:SF0">
    <property type="entry name" value="PREFOLDIN SUBUNIT 6"/>
    <property type="match status" value="1"/>
</dbReference>